<dbReference type="NCBIfam" id="TIGR02159">
    <property type="entry name" value="PA_CoA_Oxy4"/>
    <property type="match status" value="1"/>
</dbReference>
<organism evidence="3">
    <name type="scientific">hydrothermal vent metagenome</name>
    <dbReference type="NCBI Taxonomy" id="652676"/>
    <lineage>
        <taxon>unclassified sequences</taxon>
        <taxon>metagenomes</taxon>
        <taxon>ecological metagenomes</taxon>
    </lineage>
</organism>
<dbReference type="Gene3D" id="3.30.300.130">
    <property type="entry name" value="Fe-S cluster assembly (FSCA)"/>
    <property type="match status" value="1"/>
</dbReference>
<dbReference type="PANTHER" id="PTHR42831">
    <property type="entry name" value="FE-S PROTEIN MATURATION AUXILIARY FACTOR YITW"/>
    <property type="match status" value="1"/>
</dbReference>
<protein>
    <submittedName>
        <fullName evidence="3">Phenylacetate-CoA oxygenase, PaaJ subunit</fullName>
    </submittedName>
</protein>
<dbReference type="InterPro" id="IPR056572">
    <property type="entry name" value="Zn_ribbon_PaaD"/>
</dbReference>
<dbReference type="SUPFAM" id="SSF117916">
    <property type="entry name" value="Fe-S cluster assembly (FSCA) domain-like"/>
    <property type="match status" value="1"/>
</dbReference>
<sequence length="167" mass="18281">MSATVENTRLRVLEVLDSVCDPEIPTVSIRDLGIVRAVDVCDESGDIQVQVMITPTYSGCPAMQVIEQDIQEALGRAGIDHVAVEQVLYPPWTTDWITDEGRRDLLATGITPPACRACEQGPTETGIRCPRCGSDQTSVLSGFGATACKALWRCDHCLEPFDYFKPH</sequence>
<dbReference type="Pfam" id="PF23451">
    <property type="entry name" value="Zn_ribbon_PaaD"/>
    <property type="match status" value="1"/>
</dbReference>
<evidence type="ECO:0000259" key="1">
    <source>
        <dbReference type="Pfam" id="PF01883"/>
    </source>
</evidence>
<evidence type="ECO:0000313" key="3">
    <source>
        <dbReference type="EMBL" id="CUS52376.1"/>
    </source>
</evidence>
<dbReference type="InterPro" id="IPR011883">
    <property type="entry name" value="PaaD-like"/>
</dbReference>
<dbReference type="AlphaFoldDB" id="A0A160TR26"/>
<dbReference type="Pfam" id="PF01883">
    <property type="entry name" value="FeS_assembly_P"/>
    <property type="match status" value="1"/>
</dbReference>
<dbReference type="EMBL" id="CZRL01000082">
    <property type="protein sequence ID" value="CUS52376.1"/>
    <property type="molecule type" value="Genomic_DNA"/>
</dbReference>
<reference evidence="3" key="1">
    <citation type="submission" date="2015-10" db="EMBL/GenBank/DDBJ databases">
        <authorList>
            <person name="Gilbert D.G."/>
        </authorList>
    </citation>
    <scope>NUCLEOTIDE SEQUENCE</scope>
</reference>
<gene>
    <name evidence="3" type="ORF">MGWOODY_XGa2545</name>
</gene>
<accession>A0A160TR26</accession>
<proteinExistence type="predicted"/>
<evidence type="ECO:0000259" key="2">
    <source>
        <dbReference type="Pfam" id="PF23451"/>
    </source>
</evidence>
<dbReference type="InterPro" id="IPR052339">
    <property type="entry name" value="Fe-S_Maturation_MIP18"/>
</dbReference>
<dbReference type="InterPro" id="IPR002744">
    <property type="entry name" value="MIP18-like"/>
</dbReference>
<name>A0A160TR26_9ZZZZ</name>
<dbReference type="PANTHER" id="PTHR42831:SF3">
    <property type="entry name" value="1,2-PHENYLACETYL-COA EPOXIDASE, SUBUNIT D-RELATED"/>
    <property type="match status" value="1"/>
</dbReference>
<feature type="domain" description="PaaD zinc beta ribbon" evidence="2">
    <location>
        <begin position="121"/>
        <end position="165"/>
    </location>
</feature>
<dbReference type="InterPro" id="IPR034904">
    <property type="entry name" value="FSCA_dom_sf"/>
</dbReference>
<feature type="domain" description="MIP18 family-like" evidence="1">
    <location>
        <begin position="11"/>
        <end position="77"/>
    </location>
</feature>